<sequence length="148" mass="17116">MMKNGARERKSLAQLCVEKGMPLTKKRKVIINVIEKDPGHLNTEDVYNRAKIEDSSISIATVYRSLKLMRDYNVIDHHSFGQEHQHFESPMKSHHDHFVCNECGKITEFTDDSLEQLKINVAKSHDFEMHSHRLEIYGLCSDCSKTSQ</sequence>
<comment type="subcellular location">
    <subcellularLocation>
        <location evidence="1">Cytoplasm</location>
    </subcellularLocation>
</comment>
<name>A0A3B1CCX9_9ZZZZ</name>
<dbReference type="GO" id="GO:0000976">
    <property type="term" value="F:transcription cis-regulatory region binding"/>
    <property type="evidence" value="ECO:0007669"/>
    <property type="project" value="TreeGrafter"/>
</dbReference>
<proteinExistence type="inferred from homology"/>
<evidence type="ECO:0000256" key="7">
    <source>
        <dbReference type="ARBA" id="ARBA00022833"/>
    </source>
</evidence>
<evidence type="ECO:0000256" key="8">
    <source>
        <dbReference type="ARBA" id="ARBA00023015"/>
    </source>
</evidence>
<evidence type="ECO:0000256" key="5">
    <source>
        <dbReference type="ARBA" id="ARBA00022491"/>
    </source>
</evidence>
<dbReference type="GO" id="GO:0003700">
    <property type="term" value="F:DNA-binding transcription factor activity"/>
    <property type="evidence" value="ECO:0007669"/>
    <property type="project" value="InterPro"/>
</dbReference>
<evidence type="ECO:0000256" key="3">
    <source>
        <dbReference type="ARBA" id="ARBA00011738"/>
    </source>
</evidence>
<dbReference type="InterPro" id="IPR002481">
    <property type="entry name" value="FUR"/>
</dbReference>
<dbReference type="AlphaFoldDB" id="A0A3B1CCX9"/>
<accession>A0A3B1CCX9</accession>
<keyword evidence="6" id="KW-0479">Metal-binding</keyword>
<evidence type="ECO:0000256" key="10">
    <source>
        <dbReference type="ARBA" id="ARBA00023163"/>
    </source>
</evidence>
<gene>
    <name evidence="11" type="ORF">MNBD_NITROSPINAE03-131</name>
</gene>
<evidence type="ECO:0000313" key="11">
    <source>
        <dbReference type="EMBL" id="VAX16535.1"/>
    </source>
</evidence>
<dbReference type="GO" id="GO:1900376">
    <property type="term" value="P:regulation of secondary metabolite biosynthetic process"/>
    <property type="evidence" value="ECO:0007669"/>
    <property type="project" value="TreeGrafter"/>
</dbReference>
<dbReference type="GO" id="GO:0008270">
    <property type="term" value="F:zinc ion binding"/>
    <property type="evidence" value="ECO:0007669"/>
    <property type="project" value="TreeGrafter"/>
</dbReference>
<dbReference type="PANTHER" id="PTHR33202">
    <property type="entry name" value="ZINC UPTAKE REGULATION PROTEIN"/>
    <property type="match status" value="1"/>
</dbReference>
<evidence type="ECO:0000256" key="2">
    <source>
        <dbReference type="ARBA" id="ARBA00007957"/>
    </source>
</evidence>
<keyword evidence="7" id="KW-0862">Zinc</keyword>
<dbReference type="Pfam" id="PF01475">
    <property type="entry name" value="FUR"/>
    <property type="match status" value="1"/>
</dbReference>
<dbReference type="CDD" id="cd07153">
    <property type="entry name" value="Fur_like"/>
    <property type="match status" value="1"/>
</dbReference>
<dbReference type="Gene3D" id="1.10.10.10">
    <property type="entry name" value="Winged helix-like DNA-binding domain superfamily/Winged helix DNA-binding domain"/>
    <property type="match status" value="1"/>
</dbReference>
<dbReference type="InterPro" id="IPR036390">
    <property type="entry name" value="WH_DNA-bd_sf"/>
</dbReference>
<comment type="subunit">
    <text evidence="3">Homodimer.</text>
</comment>
<dbReference type="Gene3D" id="3.30.1490.190">
    <property type="match status" value="1"/>
</dbReference>
<dbReference type="InterPro" id="IPR043135">
    <property type="entry name" value="Fur_C"/>
</dbReference>
<keyword evidence="9" id="KW-0238">DNA-binding</keyword>
<dbReference type="SUPFAM" id="SSF46785">
    <property type="entry name" value="Winged helix' DNA-binding domain"/>
    <property type="match status" value="1"/>
</dbReference>
<dbReference type="PANTHER" id="PTHR33202:SF2">
    <property type="entry name" value="FERRIC UPTAKE REGULATION PROTEIN"/>
    <property type="match status" value="1"/>
</dbReference>
<dbReference type="GO" id="GO:0045892">
    <property type="term" value="P:negative regulation of DNA-templated transcription"/>
    <property type="evidence" value="ECO:0007669"/>
    <property type="project" value="TreeGrafter"/>
</dbReference>
<keyword evidence="10" id="KW-0804">Transcription</keyword>
<dbReference type="GO" id="GO:0005829">
    <property type="term" value="C:cytosol"/>
    <property type="evidence" value="ECO:0007669"/>
    <property type="project" value="TreeGrafter"/>
</dbReference>
<evidence type="ECO:0000256" key="9">
    <source>
        <dbReference type="ARBA" id="ARBA00023125"/>
    </source>
</evidence>
<protein>
    <submittedName>
        <fullName evidence="11">Ferric uptake regulation protein FUR</fullName>
    </submittedName>
</protein>
<evidence type="ECO:0000256" key="1">
    <source>
        <dbReference type="ARBA" id="ARBA00004496"/>
    </source>
</evidence>
<keyword evidence="8" id="KW-0805">Transcription regulation</keyword>
<dbReference type="InterPro" id="IPR036388">
    <property type="entry name" value="WH-like_DNA-bd_sf"/>
</dbReference>
<keyword evidence="5" id="KW-0678">Repressor</keyword>
<evidence type="ECO:0000256" key="6">
    <source>
        <dbReference type="ARBA" id="ARBA00022723"/>
    </source>
</evidence>
<reference evidence="11" key="1">
    <citation type="submission" date="2018-06" db="EMBL/GenBank/DDBJ databases">
        <authorList>
            <person name="Zhirakovskaya E."/>
        </authorList>
    </citation>
    <scope>NUCLEOTIDE SEQUENCE</scope>
</reference>
<keyword evidence="4" id="KW-0963">Cytoplasm</keyword>
<evidence type="ECO:0000256" key="4">
    <source>
        <dbReference type="ARBA" id="ARBA00022490"/>
    </source>
</evidence>
<comment type="similarity">
    <text evidence="2">Belongs to the Fur family.</text>
</comment>
<dbReference type="EMBL" id="UOGB01000059">
    <property type="protein sequence ID" value="VAX16535.1"/>
    <property type="molecule type" value="Genomic_DNA"/>
</dbReference>
<organism evidence="11">
    <name type="scientific">hydrothermal vent metagenome</name>
    <dbReference type="NCBI Taxonomy" id="652676"/>
    <lineage>
        <taxon>unclassified sequences</taxon>
        <taxon>metagenomes</taxon>
        <taxon>ecological metagenomes</taxon>
    </lineage>
</organism>